<dbReference type="GeneID" id="19270457"/>
<keyword evidence="2" id="KW-1185">Reference proteome</keyword>
<gene>
    <name evidence="1" type="ORF">PFICI_05444</name>
</gene>
<organism evidence="1 2">
    <name type="scientific">Pestalotiopsis fici (strain W106-1 / CGMCC3.15140)</name>
    <dbReference type="NCBI Taxonomy" id="1229662"/>
    <lineage>
        <taxon>Eukaryota</taxon>
        <taxon>Fungi</taxon>
        <taxon>Dikarya</taxon>
        <taxon>Ascomycota</taxon>
        <taxon>Pezizomycotina</taxon>
        <taxon>Sordariomycetes</taxon>
        <taxon>Xylariomycetidae</taxon>
        <taxon>Amphisphaeriales</taxon>
        <taxon>Sporocadaceae</taxon>
        <taxon>Pestalotiopsis</taxon>
    </lineage>
</organism>
<proteinExistence type="predicted"/>
<sequence length="211" mass="24507">MENVYALSGAVPMRFTDLTTHTRRQMRDYLTTWGRHHMQNMGPISLRKLEEVVDELIFDAWTGGDKITEPKMDWPKITEIYVAVGIFKKDLPDPNRARSLFETDYLAELLTYLGLRERYTPHESRKAGKTACVRARLDKSQDAVILDWLDVRGKWVPYTYIDFQTPDNKPSNAIIAQACRQSTQRNGIPREHTKFVAFPRFAGILYTFSFL</sequence>
<dbReference type="Proteomes" id="UP000030651">
    <property type="component" value="Unassembled WGS sequence"/>
</dbReference>
<accession>W3XBV4</accession>
<evidence type="ECO:0000313" key="2">
    <source>
        <dbReference type="Proteomes" id="UP000030651"/>
    </source>
</evidence>
<dbReference type="KEGG" id="pfy:PFICI_05444"/>
<dbReference type="InParanoid" id="W3XBV4"/>
<dbReference type="OrthoDB" id="10445103at2759"/>
<dbReference type="AlphaFoldDB" id="W3XBV4"/>
<reference evidence="2" key="1">
    <citation type="journal article" date="2015" name="BMC Genomics">
        <title>Genomic and transcriptomic analysis of the endophytic fungus Pestalotiopsis fici reveals its lifestyle and high potential for synthesis of natural products.</title>
        <authorList>
            <person name="Wang X."/>
            <person name="Zhang X."/>
            <person name="Liu L."/>
            <person name="Xiang M."/>
            <person name="Wang W."/>
            <person name="Sun X."/>
            <person name="Che Y."/>
            <person name="Guo L."/>
            <person name="Liu G."/>
            <person name="Guo L."/>
            <person name="Wang C."/>
            <person name="Yin W.B."/>
            <person name="Stadler M."/>
            <person name="Zhang X."/>
            <person name="Liu X."/>
        </authorList>
    </citation>
    <scope>NUCLEOTIDE SEQUENCE [LARGE SCALE GENOMIC DNA]</scope>
    <source>
        <strain evidence="2">W106-1 / CGMCC3.15140</strain>
    </source>
</reference>
<dbReference type="EMBL" id="KI912111">
    <property type="protein sequence ID" value="ETS83568.1"/>
    <property type="molecule type" value="Genomic_DNA"/>
</dbReference>
<name>W3XBV4_PESFW</name>
<dbReference type="RefSeq" id="XP_007832216.1">
    <property type="nucleotide sequence ID" value="XM_007834025.1"/>
</dbReference>
<dbReference type="HOGENOM" id="CLU_1305238_0_0_1"/>
<evidence type="ECO:0000313" key="1">
    <source>
        <dbReference type="EMBL" id="ETS83568.1"/>
    </source>
</evidence>
<protein>
    <submittedName>
        <fullName evidence="1">Uncharacterized protein</fullName>
    </submittedName>
</protein>